<dbReference type="InterPro" id="IPR012495">
    <property type="entry name" value="TadE-like_dom"/>
</dbReference>
<dbReference type="Pfam" id="PF07811">
    <property type="entry name" value="TadE"/>
    <property type="match status" value="1"/>
</dbReference>
<keyword evidence="4" id="KW-1185">Reference proteome</keyword>
<evidence type="ECO:0000313" key="3">
    <source>
        <dbReference type="EMBL" id="MBB6035429.1"/>
    </source>
</evidence>
<accession>A0A841FSB5</accession>
<protein>
    <submittedName>
        <fullName evidence="3">Flp pilus assembly protein TadG</fullName>
    </submittedName>
</protein>
<gene>
    <name evidence="3" type="ORF">HNR73_003286</name>
</gene>
<dbReference type="Proteomes" id="UP000548476">
    <property type="component" value="Unassembled WGS sequence"/>
</dbReference>
<evidence type="ECO:0000256" key="1">
    <source>
        <dbReference type="SAM" id="MobiDB-lite"/>
    </source>
</evidence>
<feature type="domain" description="TadE-like" evidence="2">
    <location>
        <begin position="15"/>
        <end position="56"/>
    </location>
</feature>
<dbReference type="AlphaFoldDB" id="A0A841FSB5"/>
<comment type="caution">
    <text evidence="3">The sequence shown here is derived from an EMBL/GenBank/DDBJ whole genome shotgun (WGS) entry which is preliminary data.</text>
</comment>
<evidence type="ECO:0000259" key="2">
    <source>
        <dbReference type="Pfam" id="PF07811"/>
    </source>
</evidence>
<feature type="region of interest" description="Disordered" evidence="1">
    <location>
        <begin position="60"/>
        <end position="84"/>
    </location>
</feature>
<dbReference type="InterPro" id="IPR049790">
    <property type="entry name" value="Rv3655c/TadE"/>
</dbReference>
<proteinExistence type="predicted"/>
<name>A0A841FSB5_9ACTN</name>
<evidence type="ECO:0000313" key="4">
    <source>
        <dbReference type="Proteomes" id="UP000548476"/>
    </source>
</evidence>
<dbReference type="EMBL" id="JACHGT010000006">
    <property type="protein sequence ID" value="MBB6035429.1"/>
    <property type="molecule type" value="Genomic_DNA"/>
</dbReference>
<dbReference type="NCBIfam" id="NF041390">
    <property type="entry name" value="TadE_Rv3655c"/>
    <property type="match status" value="1"/>
</dbReference>
<reference evidence="3 4" key="1">
    <citation type="submission" date="2020-08" db="EMBL/GenBank/DDBJ databases">
        <title>Genomic Encyclopedia of Type Strains, Phase IV (KMG-IV): sequencing the most valuable type-strain genomes for metagenomic binning, comparative biology and taxonomic classification.</title>
        <authorList>
            <person name="Goeker M."/>
        </authorList>
    </citation>
    <scope>NUCLEOTIDE SEQUENCE [LARGE SCALE GENOMIC DNA]</scope>
    <source>
        <strain evidence="3 4">YIM 65646</strain>
    </source>
</reference>
<organism evidence="3 4">
    <name type="scientific">Phytomonospora endophytica</name>
    <dbReference type="NCBI Taxonomy" id="714109"/>
    <lineage>
        <taxon>Bacteria</taxon>
        <taxon>Bacillati</taxon>
        <taxon>Actinomycetota</taxon>
        <taxon>Actinomycetes</taxon>
        <taxon>Micromonosporales</taxon>
        <taxon>Micromonosporaceae</taxon>
        <taxon>Phytomonospora</taxon>
    </lineage>
</organism>
<sequence length="123" mass="12648">MTRVTVTKRFRRDRGSVTAEFAVVLPAAVLLLTAGLTAVDAVTTRLECLDAAREGALAGARGESAADAAHRRAPPGASVSAGAEGDTFRAEVSAEVSLLGDLLPPFTVTGDAVAAMEPEEPTW</sequence>
<dbReference type="RefSeq" id="WP_184788282.1">
    <property type="nucleotide sequence ID" value="NZ_BONT01000003.1"/>
</dbReference>